<gene>
    <name evidence="2" type="ORF">ILEXP_LOCUS7821</name>
</gene>
<evidence type="ECO:0000313" key="3">
    <source>
        <dbReference type="Proteomes" id="UP001642360"/>
    </source>
</evidence>
<dbReference type="Proteomes" id="UP001642360">
    <property type="component" value="Unassembled WGS sequence"/>
</dbReference>
<accession>A0ABC8R6K4</accession>
<name>A0ABC8R6K4_9AQUA</name>
<evidence type="ECO:0000256" key="1">
    <source>
        <dbReference type="ARBA" id="ARBA00006974"/>
    </source>
</evidence>
<reference evidence="2 3" key="1">
    <citation type="submission" date="2024-02" db="EMBL/GenBank/DDBJ databases">
        <authorList>
            <person name="Vignale AGUSTIN F."/>
            <person name="Sosa J E."/>
            <person name="Modenutti C."/>
        </authorList>
    </citation>
    <scope>NUCLEOTIDE SEQUENCE [LARGE SCALE GENOMIC DNA]</scope>
</reference>
<evidence type="ECO:0000313" key="2">
    <source>
        <dbReference type="EMBL" id="CAK9140377.1"/>
    </source>
</evidence>
<comment type="similarity">
    <text evidence="1">Belongs to the ARG7 family.</text>
</comment>
<sequence length="115" mass="13196">MNESIKEILSFKMAGGKLHWLVKKLTKKNGDGYVILKEINGKERVRSGFFPVYVGEESKRYEIPVTWMSSIRLMALFLQFQDEIIQAAAEPITLPCSTKEFETVLSLVKAEKIKR</sequence>
<dbReference type="Pfam" id="PF02519">
    <property type="entry name" value="Auxin_inducible"/>
    <property type="match status" value="1"/>
</dbReference>
<protein>
    <submittedName>
        <fullName evidence="2">Uncharacterized protein</fullName>
    </submittedName>
</protein>
<organism evidence="2 3">
    <name type="scientific">Ilex paraguariensis</name>
    <name type="common">yerba mate</name>
    <dbReference type="NCBI Taxonomy" id="185542"/>
    <lineage>
        <taxon>Eukaryota</taxon>
        <taxon>Viridiplantae</taxon>
        <taxon>Streptophyta</taxon>
        <taxon>Embryophyta</taxon>
        <taxon>Tracheophyta</taxon>
        <taxon>Spermatophyta</taxon>
        <taxon>Magnoliopsida</taxon>
        <taxon>eudicotyledons</taxon>
        <taxon>Gunneridae</taxon>
        <taxon>Pentapetalae</taxon>
        <taxon>asterids</taxon>
        <taxon>campanulids</taxon>
        <taxon>Aquifoliales</taxon>
        <taxon>Aquifoliaceae</taxon>
        <taxon>Ilex</taxon>
    </lineage>
</organism>
<dbReference type="InterPro" id="IPR003676">
    <property type="entry name" value="SAUR_fam"/>
</dbReference>
<dbReference type="AlphaFoldDB" id="A0ABC8R6K4"/>
<keyword evidence="3" id="KW-1185">Reference proteome</keyword>
<proteinExistence type="inferred from homology"/>
<dbReference type="EMBL" id="CAUOFW020001036">
    <property type="protein sequence ID" value="CAK9140377.1"/>
    <property type="molecule type" value="Genomic_DNA"/>
</dbReference>
<comment type="caution">
    <text evidence="2">The sequence shown here is derived from an EMBL/GenBank/DDBJ whole genome shotgun (WGS) entry which is preliminary data.</text>
</comment>